<dbReference type="Proteomes" id="UP000253958">
    <property type="component" value="Chromosome"/>
</dbReference>
<sequence>MWPFRRGARIDRPVRLAADPRLSHGACDPCAAVPVATPPTMPHCDQAVLHAPGECTFCDAYPEWQQLRQLWGIAFTGRQPRIDRERPWLSEVRCPSDARWPGRVNQVWPGNQPG</sequence>
<dbReference type="AlphaFoldDB" id="A0A6N3JSW4"/>
<organism evidence="1 2">
    <name type="scientific">Micromonospora aurantiaca</name>
    <name type="common">nom. illeg.</name>
    <dbReference type="NCBI Taxonomy" id="47850"/>
    <lineage>
        <taxon>Bacteria</taxon>
        <taxon>Bacillati</taxon>
        <taxon>Actinomycetota</taxon>
        <taxon>Actinomycetes</taxon>
        <taxon>Micromonosporales</taxon>
        <taxon>Micromonosporaceae</taxon>
        <taxon>Micromonospora</taxon>
    </lineage>
</organism>
<evidence type="ECO:0000313" key="2">
    <source>
        <dbReference type="Proteomes" id="UP000253958"/>
    </source>
</evidence>
<accession>A0A6N3JSW4</accession>
<gene>
    <name evidence="1" type="ORF">DVH21_02045</name>
</gene>
<proteinExistence type="predicted"/>
<protein>
    <submittedName>
        <fullName evidence="1">Uncharacterized protein</fullName>
    </submittedName>
</protein>
<reference evidence="1 2" key="2">
    <citation type="submission" date="2018-08" db="EMBL/GenBank/DDBJ databases">
        <title>Streptomyces kandeliansis sp. nov., an endophytic bacterium isolated from mangrove plant.</title>
        <authorList>
            <person name="Wang R."/>
        </authorList>
    </citation>
    <scope>NUCLEOTIDE SEQUENCE [LARGE SCALE GENOMIC DNA]</scope>
    <source>
        <strain evidence="2">H14(2018)</strain>
    </source>
</reference>
<evidence type="ECO:0000313" key="1">
    <source>
        <dbReference type="EMBL" id="AXH88805.1"/>
    </source>
</evidence>
<reference evidence="1 2" key="1">
    <citation type="submission" date="2018-07" db="EMBL/GenBank/DDBJ databases">
        <authorList>
            <person name="Ye Y."/>
        </authorList>
    </citation>
    <scope>NUCLEOTIDE SEQUENCE [LARGE SCALE GENOMIC DNA]</scope>
    <source>
        <strain evidence="2">H14(2018)</strain>
    </source>
</reference>
<dbReference type="EMBL" id="CP031263">
    <property type="protein sequence ID" value="AXH88805.1"/>
    <property type="molecule type" value="Genomic_DNA"/>
</dbReference>
<name>A0A6N3JSW4_9ACTN</name>